<evidence type="ECO:0000256" key="1">
    <source>
        <dbReference type="SAM" id="SignalP"/>
    </source>
</evidence>
<feature type="signal peptide" evidence="1">
    <location>
        <begin position="1"/>
        <end position="34"/>
    </location>
</feature>
<reference evidence="2 3" key="1">
    <citation type="submission" date="2018-06" db="EMBL/GenBank/DDBJ databases">
        <title>Comparative genomics of Bradyrhizobium nodulating Arachidis hypogaea.</title>
        <authorList>
            <person name="Li Y."/>
        </authorList>
    </citation>
    <scope>NUCLEOTIDE SEQUENCE [LARGE SCALE GENOMIC DNA]</scope>
    <source>
        <strain evidence="2 3">CCBAU 051107</strain>
    </source>
</reference>
<organism evidence="2 3">
    <name type="scientific">Bradyrhizobium arachidis</name>
    <dbReference type="NCBI Taxonomy" id="858423"/>
    <lineage>
        <taxon>Bacteria</taxon>
        <taxon>Pseudomonadati</taxon>
        <taxon>Pseudomonadota</taxon>
        <taxon>Alphaproteobacteria</taxon>
        <taxon>Hyphomicrobiales</taxon>
        <taxon>Nitrobacteraceae</taxon>
        <taxon>Bradyrhizobium</taxon>
    </lineage>
</organism>
<evidence type="ECO:0000313" key="2">
    <source>
        <dbReference type="EMBL" id="QOZ69146.1"/>
    </source>
</evidence>
<dbReference type="EMBL" id="CP030050">
    <property type="protein sequence ID" value="QOZ69146.1"/>
    <property type="molecule type" value="Genomic_DNA"/>
</dbReference>
<keyword evidence="1" id="KW-0732">Signal</keyword>
<evidence type="ECO:0000313" key="3">
    <source>
        <dbReference type="Proteomes" id="UP000594015"/>
    </source>
</evidence>
<feature type="chain" id="PRO_5042050965" evidence="1">
    <location>
        <begin position="35"/>
        <end position="148"/>
    </location>
</feature>
<protein>
    <submittedName>
        <fullName evidence="2">Uncharacterized protein</fullName>
    </submittedName>
</protein>
<proteinExistence type="predicted"/>
<dbReference type="KEGG" id="barh:WN72_24610"/>
<dbReference type="Proteomes" id="UP000594015">
    <property type="component" value="Chromosome"/>
</dbReference>
<dbReference type="AlphaFoldDB" id="A0AAE7TIQ2"/>
<name>A0AAE7TIQ2_9BRAD</name>
<gene>
    <name evidence="2" type="ORF">WN72_24610</name>
</gene>
<sequence length="148" mass="16260">MPVAWNGFILFTGLAIMGRLLTLGLMLLSPLAHAQEISAVCKYEFTVDDQGQKSGTSGDFSLKATYMLPPGQPLNVQVRTTKAPCYEFLANGDDMRISGTCARAVQNMKMVYVYKIDRISGAFEEHFSVNDRAGIVHYGHCLPAKPLL</sequence>
<accession>A0AAE7TIQ2</accession>